<evidence type="ECO:0000256" key="2">
    <source>
        <dbReference type="ARBA" id="ARBA00006555"/>
    </source>
</evidence>
<dbReference type="InterPro" id="IPR037682">
    <property type="entry name" value="TonB_C"/>
</dbReference>
<keyword evidence="3" id="KW-0813">Transport</keyword>
<keyword evidence="9" id="KW-0472">Membrane</keyword>
<dbReference type="PANTHER" id="PTHR33446:SF2">
    <property type="entry name" value="PROTEIN TONB"/>
    <property type="match status" value="1"/>
</dbReference>
<keyword evidence="13" id="KW-1185">Reference proteome</keyword>
<evidence type="ECO:0000256" key="5">
    <source>
        <dbReference type="ARBA" id="ARBA00022519"/>
    </source>
</evidence>
<dbReference type="GO" id="GO:0098797">
    <property type="term" value="C:plasma membrane protein complex"/>
    <property type="evidence" value="ECO:0007669"/>
    <property type="project" value="TreeGrafter"/>
</dbReference>
<comment type="subcellular location">
    <subcellularLocation>
        <location evidence="1">Cell inner membrane</location>
        <topology evidence="1">Single-pass membrane protein</topology>
        <orientation evidence="1">Periplasmic side</orientation>
    </subcellularLocation>
</comment>
<comment type="similarity">
    <text evidence="2">Belongs to the TonB family.</text>
</comment>
<keyword evidence="7" id="KW-0653">Protein transport</keyword>
<dbReference type="EMBL" id="CP022347">
    <property type="protein sequence ID" value="ASQ31145.1"/>
    <property type="molecule type" value="Genomic_DNA"/>
</dbReference>
<dbReference type="InterPro" id="IPR006260">
    <property type="entry name" value="TonB/TolA_C"/>
</dbReference>
<name>A0A222MZ51_9BACT</name>
<dbReference type="PROSITE" id="PS52015">
    <property type="entry name" value="TONB_CTD"/>
    <property type="match status" value="1"/>
</dbReference>
<dbReference type="NCBIfam" id="TIGR01352">
    <property type="entry name" value="tonB_Cterm"/>
    <property type="match status" value="1"/>
</dbReference>
<dbReference type="RefSeq" id="WP_094325955.1">
    <property type="nucleotide sequence ID" value="NZ_CP022347.1"/>
</dbReference>
<feature type="compositionally biased region" description="Basic and acidic residues" evidence="10">
    <location>
        <begin position="75"/>
        <end position="93"/>
    </location>
</feature>
<dbReference type="PANTHER" id="PTHR33446">
    <property type="entry name" value="PROTEIN TONB-RELATED"/>
    <property type="match status" value="1"/>
</dbReference>
<evidence type="ECO:0000256" key="7">
    <source>
        <dbReference type="ARBA" id="ARBA00022927"/>
    </source>
</evidence>
<dbReference type="Proteomes" id="UP000201169">
    <property type="component" value="Chromosome"/>
</dbReference>
<evidence type="ECO:0000256" key="10">
    <source>
        <dbReference type="SAM" id="MobiDB-lite"/>
    </source>
</evidence>
<feature type="domain" description="TonB C-terminal" evidence="11">
    <location>
        <begin position="118"/>
        <end position="207"/>
    </location>
</feature>
<feature type="region of interest" description="Disordered" evidence="10">
    <location>
        <begin position="54"/>
        <end position="98"/>
    </location>
</feature>
<keyword evidence="5" id="KW-0997">Cell inner membrane</keyword>
<dbReference type="Pfam" id="PF03544">
    <property type="entry name" value="TonB_C"/>
    <property type="match status" value="1"/>
</dbReference>
<evidence type="ECO:0000256" key="6">
    <source>
        <dbReference type="ARBA" id="ARBA00022692"/>
    </source>
</evidence>
<evidence type="ECO:0000256" key="4">
    <source>
        <dbReference type="ARBA" id="ARBA00022475"/>
    </source>
</evidence>
<dbReference type="GO" id="GO:0031992">
    <property type="term" value="F:energy transducer activity"/>
    <property type="evidence" value="ECO:0007669"/>
    <property type="project" value="TreeGrafter"/>
</dbReference>
<dbReference type="Gene3D" id="3.30.1150.10">
    <property type="match status" value="1"/>
</dbReference>
<keyword evidence="4" id="KW-1003">Cell membrane</keyword>
<proteinExistence type="inferred from homology"/>
<dbReference type="KEGG" id="cavi:CAV_1538"/>
<keyword evidence="6" id="KW-0812">Transmembrane</keyword>
<sequence>MKNSHKYQAFALTCLIFAPLLLFAITYEPQKLDLKADDSLNLVIGQFVTKEIQTLQKPAPKPQPEFKKEHKKKMKDMAKKDRKKDVKKPEPKKQAAAVSNSAPVISTLMVGKDNNEFLKAVKLAVDKAAIDTYPRQALQMNLEGSALVEFTWLGGAKLGSVKIAKSSGHRILDDNAIRVIKRASKNFPSYSNDVSVTIPIKYGIKRS</sequence>
<dbReference type="InterPro" id="IPR051045">
    <property type="entry name" value="TonB-dependent_transducer"/>
</dbReference>
<evidence type="ECO:0000256" key="8">
    <source>
        <dbReference type="ARBA" id="ARBA00022989"/>
    </source>
</evidence>
<evidence type="ECO:0000259" key="11">
    <source>
        <dbReference type="PROSITE" id="PS52015"/>
    </source>
</evidence>
<organism evidence="12 13">
    <name type="scientific">Campylobacter avium LMG 24591</name>
    <dbReference type="NCBI Taxonomy" id="522484"/>
    <lineage>
        <taxon>Bacteria</taxon>
        <taxon>Pseudomonadati</taxon>
        <taxon>Campylobacterota</taxon>
        <taxon>Epsilonproteobacteria</taxon>
        <taxon>Campylobacterales</taxon>
        <taxon>Campylobacteraceae</taxon>
        <taxon>Campylobacter</taxon>
    </lineage>
</organism>
<evidence type="ECO:0000256" key="1">
    <source>
        <dbReference type="ARBA" id="ARBA00004383"/>
    </source>
</evidence>
<reference evidence="12 13" key="1">
    <citation type="submission" date="2017-07" db="EMBL/GenBank/DDBJ databases">
        <title>Analysis of two Campylobacter avium genomes and identification of a novel hippuricase gene.</title>
        <authorList>
            <person name="Miller W.G."/>
            <person name="Chapman M.H."/>
            <person name="Yee E."/>
            <person name="Revez J."/>
            <person name="Bono J.L."/>
            <person name="Rossi M."/>
        </authorList>
    </citation>
    <scope>NUCLEOTIDE SEQUENCE [LARGE SCALE GENOMIC DNA]</scope>
    <source>
        <strain evidence="12 13">LMG 24591</strain>
    </source>
</reference>
<evidence type="ECO:0000256" key="3">
    <source>
        <dbReference type="ARBA" id="ARBA00022448"/>
    </source>
</evidence>
<gene>
    <name evidence="12" type="primary">tonB</name>
    <name evidence="12" type="ORF">CAV_1538</name>
</gene>
<dbReference type="GO" id="GO:0015031">
    <property type="term" value="P:protein transport"/>
    <property type="evidence" value="ECO:0007669"/>
    <property type="project" value="UniProtKB-KW"/>
</dbReference>
<dbReference type="GO" id="GO:0055085">
    <property type="term" value="P:transmembrane transport"/>
    <property type="evidence" value="ECO:0007669"/>
    <property type="project" value="InterPro"/>
</dbReference>
<accession>A0A222MZ51</accession>
<evidence type="ECO:0000313" key="13">
    <source>
        <dbReference type="Proteomes" id="UP000201169"/>
    </source>
</evidence>
<protein>
    <submittedName>
        <fullName evidence="12">Energy transduction protein TonB</fullName>
    </submittedName>
</protein>
<evidence type="ECO:0000256" key="9">
    <source>
        <dbReference type="ARBA" id="ARBA00023136"/>
    </source>
</evidence>
<keyword evidence="8" id="KW-1133">Transmembrane helix</keyword>
<evidence type="ECO:0000313" key="12">
    <source>
        <dbReference type="EMBL" id="ASQ31145.1"/>
    </source>
</evidence>
<dbReference type="OrthoDB" id="5324668at2"/>
<dbReference type="SUPFAM" id="SSF74653">
    <property type="entry name" value="TolA/TonB C-terminal domain"/>
    <property type="match status" value="1"/>
</dbReference>
<dbReference type="AlphaFoldDB" id="A0A222MZ51"/>